<keyword evidence="2" id="KW-0808">Transferase</keyword>
<dbReference type="InterPro" id="IPR018317">
    <property type="entry name" value="QueC"/>
</dbReference>
<dbReference type="InterPro" id="IPR052188">
    <property type="entry name" value="Ni-pincer_cofactor_biosynth"/>
</dbReference>
<dbReference type="PANTHER" id="PTHR43169:SF2">
    <property type="entry name" value="NAD_GMP SYNTHASE DOMAIN-CONTAINING PROTEIN"/>
    <property type="match status" value="1"/>
</dbReference>
<dbReference type="SUPFAM" id="SSF52402">
    <property type="entry name" value="Adenine nucleotide alpha hydrolases-like"/>
    <property type="match status" value="1"/>
</dbReference>
<dbReference type="CDD" id="cd01990">
    <property type="entry name" value="LarE-like"/>
    <property type="match status" value="1"/>
</dbReference>
<proteinExistence type="predicted"/>
<dbReference type="GO" id="GO:0016783">
    <property type="term" value="F:sulfurtransferase activity"/>
    <property type="evidence" value="ECO:0007669"/>
    <property type="project" value="InterPro"/>
</dbReference>
<dbReference type="AlphaFoldDB" id="A0A974XFX1"/>
<dbReference type="RefSeq" id="WP_207300458.1">
    <property type="nucleotide sequence ID" value="NZ_CP071444.1"/>
</dbReference>
<evidence type="ECO:0000256" key="1">
    <source>
        <dbReference type="PIRSR" id="PIRSR006661-1"/>
    </source>
</evidence>
<accession>A0A974XFX1</accession>
<dbReference type="Pfam" id="PF06508">
    <property type="entry name" value="QueC"/>
    <property type="match status" value="1"/>
</dbReference>
<name>A0A974XFX1_9FIRM</name>
<dbReference type="Gene3D" id="3.40.50.620">
    <property type="entry name" value="HUPs"/>
    <property type="match status" value="1"/>
</dbReference>
<evidence type="ECO:0000313" key="2">
    <source>
        <dbReference type="EMBL" id="QSX09119.1"/>
    </source>
</evidence>
<gene>
    <name evidence="2" type="primary">larE</name>
    <name evidence="2" type="ORF">J0B03_03360</name>
</gene>
<dbReference type="Proteomes" id="UP000663499">
    <property type="component" value="Chromosome"/>
</dbReference>
<protein>
    <submittedName>
        <fullName evidence="2">ATP-dependent sacrificial sulfur transferase LarE</fullName>
    </submittedName>
</protein>
<reference evidence="2" key="1">
    <citation type="submission" date="2021-03" db="EMBL/GenBank/DDBJ databases">
        <title>Alkalibacter marinus sp. nov., isolated from tidal flat sediment.</title>
        <authorList>
            <person name="Namirimu T."/>
            <person name="Yang J.-A."/>
            <person name="Yang S.-H."/>
            <person name="Kim Y.-J."/>
            <person name="Kwon K.K."/>
        </authorList>
    </citation>
    <scope>NUCLEOTIDE SEQUENCE</scope>
    <source>
        <strain evidence="2">ES005</strain>
    </source>
</reference>
<dbReference type="PANTHER" id="PTHR43169">
    <property type="entry name" value="EXSB FAMILY PROTEIN"/>
    <property type="match status" value="1"/>
</dbReference>
<dbReference type="NCBIfam" id="TIGR00268">
    <property type="entry name" value="ATP-dependent sacrificial sulfur transferase LarE"/>
    <property type="match status" value="1"/>
</dbReference>
<dbReference type="EMBL" id="CP071444">
    <property type="protein sequence ID" value="QSX09119.1"/>
    <property type="molecule type" value="Genomic_DNA"/>
</dbReference>
<dbReference type="InterPro" id="IPR005232">
    <property type="entry name" value="LarE"/>
</dbReference>
<dbReference type="InterPro" id="IPR014729">
    <property type="entry name" value="Rossmann-like_a/b/a_fold"/>
</dbReference>
<dbReference type="KEGG" id="alka:J0B03_03360"/>
<organism evidence="2 3">
    <name type="scientific">Alkalibacter rhizosphaerae</name>
    <dbReference type="NCBI Taxonomy" id="2815577"/>
    <lineage>
        <taxon>Bacteria</taxon>
        <taxon>Bacillati</taxon>
        <taxon>Bacillota</taxon>
        <taxon>Clostridia</taxon>
        <taxon>Eubacteriales</taxon>
        <taxon>Eubacteriaceae</taxon>
        <taxon>Alkalibacter</taxon>
    </lineage>
</organism>
<sequence length="275" mass="31399">MTERNKYEKLLQELKEMKRAVVAFSGGVDSTFLLHAAKEAMGEGLTAVTIVSPYIPKWEVEEAKAWTEKLGIHHEFIHTGIVEEIRYNPVDRCYLCKRAIFSKILEYAKSKGIPYVLDGTNVDDLSDYRPGLRALEELKVVSPLKDNGITKDEIRRLSKEMELETWNKPAYACLLTRVPYNTELKEEDFVKIEKAEVFLMKLGFPAIRVRTHGDVARIEVPSDQRRRFFDEALLDQVAAGIKKMGFSFVALDLEGYKMGSFRPENEQDGKGVHHG</sequence>
<feature type="active site" description="Nucleophile and sulfur donor" evidence="1">
    <location>
        <position position="173"/>
    </location>
</feature>
<keyword evidence="3" id="KW-1185">Reference proteome</keyword>
<evidence type="ECO:0000313" key="3">
    <source>
        <dbReference type="Proteomes" id="UP000663499"/>
    </source>
</evidence>
<dbReference type="PIRSF" id="PIRSF006661">
    <property type="entry name" value="PP-lp_UCP006661"/>
    <property type="match status" value="1"/>
</dbReference>